<dbReference type="SUPFAM" id="SSF161111">
    <property type="entry name" value="Cation efflux protein transmembrane domain-like"/>
    <property type="match status" value="1"/>
</dbReference>
<dbReference type="GO" id="GO:0008324">
    <property type="term" value="F:monoatomic cation transmembrane transporter activity"/>
    <property type="evidence" value="ECO:0007669"/>
    <property type="project" value="InterPro"/>
</dbReference>
<keyword evidence="11" id="KW-1185">Reference proteome</keyword>
<keyword evidence="5 7" id="KW-0472">Membrane</keyword>
<dbReference type="Pfam" id="PF16916">
    <property type="entry name" value="ZT_dimer"/>
    <property type="match status" value="1"/>
</dbReference>
<protein>
    <recommendedName>
        <fullName evidence="12">Cation efflux protein cytoplasmic domain-containing protein</fullName>
    </recommendedName>
</protein>
<evidence type="ECO:0000259" key="8">
    <source>
        <dbReference type="Pfam" id="PF01545"/>
    </source>
</evidence>
<evidence type="ECO:0008006" key="12">
    <source>
        <dbReference type="Google" id="ProtNLM"/>
    </source>
</evidence>
<keyword evidence="2" id="KW-0813">Transport</keyword>
<feature type="transmembrane region" description="Helical" evidence="7">
    <location>
        <begin position="134"/>
        <end position="154"/>
    </location>
</feature>
<organism evidence="10 11">
    <name type="scientific">Naganishia liquefaciens</name>
    <dbReference type="NCBI Taxonomy" id="104408"/>
    <lineage>
        <taxon>Eukaryota</taxon>
        <taxon>Fungi</taxon>
        <taxon>Dikarya</taxon>
        <taxon>Basidiomycota</taxon>
        <taxon>Agaricomycotina</taxon>
        <taxon>Tremellomycetes</taxon>
        <taxon>Filobasidiales</taxon>
        <taxon>Filobasidiaceae</taxon>
        <taxon>Naganishia</taxon>
    </lineage>
</organism>
<dbReference type="Gene3D" id="3.30.70.1350">
    <property type="entry name" value="Cation efflux protein, cytoplasmic domain"/>
    <property type="match status" value="1"/>
</dbReference>
<sequence length="424" mass="47364">MSSSIIDNITVPNLCRVDAASPSRRSLSQRVSRVVDIALEDIKRPEAIASAIEAQEDPSSSAPREAGERDPLELRSKILDDGSLNELRQRKKSGKITQFYEDQNDHIERLLKPMHVLTSEAREEEADAAGSVRLAIRLSLFANFVLAALQLYAAVSSLSLSLFATCIDAVFDPFANILLNVLHKRAKRADEKKWPLGGSRFESSGGNIVYGSLMAMVNMILIVESIRTAATHKSGDTNELYIPALVSVGVAFVTKFSLFLFCYSLRKRSSQVQVLYEDHRNDCFVNAFGIGMSAAGAKIAWWIDPMGAIIIAVCIMFSWGRTIYEQFQFLAGIAAPVDFQQLVIYKAMTFNSDIKAIDSCRVCHSGPEYHVEIDIVLDGEMPLWRAHDIAQDLQDQLEDLPNINRCFVHVDYESEHKPEHRKHT</sequence>
<dbReference type="AlphaFoldDB" id="A0A8H3TR56"/>
<comment type="subcellular location">
    <subcellularLocation>
        <location evidence="1">Membrane</location>
        <topology evidence="1">Multi-pass membrane protein</topology>
    </subcellularLocation>
</comment>
<dbReference type="Proteomes" id="UP000620104">
    <property type="component" value="Unassembled WGS sequence"/>
</dbReference>
<gene>
    <name evidence="10" type="ORF">NliqN6_1171</name>
</gene>
<dbReference type="Gene3D" id="1.20.1510.10">
    <property type="entry name" value="Cation efflux protein transmembrane domain"/>
    <property type="match status" value="1"/>
</dbReference>
<accession>A0A8H3TR56</accession>
<reference evidence="10" key="1">
    <citation type="submission" date="2020-07" db="EMBL/GenBank/DDBJ databases">
        <title>Draft Genome Sequence of a Deep-Sea Yeast, Naganishia (Cryptococcus) liquefaciens strain N6.</title>
        <authorList>
            <person name="Han Y.W."/>
            <person name="Kajitani R."/>
            <person name="Morimoto H."/>
            <person name="Parhat M."/>
            <person name="Tsubouchi H."/>
            <person name="Bakenova O."/>
            <person name="Ogata M."/>
            <person name="Argunhan B."/>
            <person name="Aoki R."/>
            <person name="Kajiwara S."/>
            <person name="Itoh T."/>
            <person name="Iwasaki H."/>
        </authorList>
    </citation>
    <scope>NUCLEOTIDE SEQUENCE</scope>
    <source>
        <strain evidence="10">N6</strain>
    </source>
</reference>
<dbReference type="FunFam" id="1.20.1510.10:FF:000005">
    <property type="entry name" value="Putative Cation diffusion facilitator 1"/>
    <property type="match status" value="1"/>
</dbReference>
<evidence type="ECO:0000256" key="2">
    <source>
        <dbReference type="ARBA" id="ARBA00022448"/>
    </source>
</evidence>
<dbReference type="GO" id="GO:0016020">
    <property type="term" value="C:membrane"/>
    <property type="evidence" value="ECO:0007669"/>
    <property type="project" value="UniProtKB-SubCell"/>
</dbReference>
<dbReference type="InterPro" id="IPR027469">
    <property type="entry name" value="Cation_efflux_TMD_sf"/>
</dbReference>
<dbReference type="GO" id="GO:0098771">
    <property type="term" value="P:inorganic ion homeostasis"/>
    <property type="evidence" value="ECO:0007669"/>
    <property type="project" value="UniProtKB-ARBA"/>
</dbReference>
<dbReference type="GO" id="GO:0030003">
    <property type="term" value="P:intracellular monoatomic cation homeostasis"/>
    <property type="evidence" value="ECO:0007669"/>
    <property type="project" value="UniProtKB-ARBA"/>
</dbReference>
<dbReference type="InterPro" id="IPR050291">
    <property type="entry name" value="CDF_Transporter"/>
</dbReference>
<dbReference type="SUPFAM" id="SSF160240">
    <property type="entry name" value="Cation efflux protein cytoplasmic domain-like"/>
    <property type="match status" value="1"/>
</dbReference>
<feature type="region of interest" description="Disordered" evidence="6">
    <location>
        <begin position="52"/>
        <end position="71"/>
    </location>
</feature>
<feature type="domain" description="Cation efflux protein cytoplasmic" evidence="9">
    <location>
        <begin position="352"/>
        <end position="411"/>
    </location>
</feature>
<keyword evidence="4 7" id="KW-1133">Transmembrane helix</keyword>
<evidence type="ECO:0000256" key="7">
    <source>
        <dbReference type="SAM" id="Phobius"/>
    </source>
</evidence>
<evidence type="ECO:0000256" key="3">
    <source>
        <dbReference type="ARBA" id="ARBA00022692"/>
    </source>
</evidence>
<dbReference type="InterPro" id="IPR058533">
    <property type="entry name" value="Cation_efflux_TM"/>
</dbReference>
<feature type="domain" description="Cation efflux protein transmembrane" evidence="8">
    <location>
        <begin position="137"/>
        <end position="330"/>
    </location>
</feature>
<dbReference type="Pfam" id="PF01545">
    <property type="entry name" value="Cation_efflux"/>
    <property type="match status" value="1"/>
</dbReference>
<evidence type="ECO:0000259" key="9">
    <source>
        <dbReference type="Pfam" id="PF16916"/>
    </source>
</evidence>
<dbReference type="NCBIfam" id="TIGR01297">
    <property type="entry name" value="CDF"/>
    <property type="match status" value="1"/>
</dbReference>
<evidence type="ECO:0000256" key="5">
    <source>
        <dbReference type="ARBA" id="ARBA00023136"/>
    </source>
</evidence>
<evidence type="ECO:0000256" key="1">
    <source>
        <dbReference type="ARBA" id="ARBA00004141"/>
    </source>
</evidence>
<dbReference type="InterPro" id="IPR027470">
    <property type="entry name" value="Cation_efflux_CTD"/>
</dbReference>
<dbReference type="OrthoDB" id="78296at2759"/>
<dbReference type="InterPro" id="IPR002524">
    <property type="entry name" value="Cation_efflux"/>
</dbReference>
<feature type="transmembrane region" description="Helical" evidence="7">
    <location>
        <begin position="307"/>
        <end position="324"/>
    </location>
</feature>
<dbReference type="PANTHER" id="PTHR43840:SF12">
    <property type="entry name" value="CATION DIFFUSION FACILITATOR 1 (AFU_ORTHOLOGUE AFUA_1G14440)"/>
    <property type="match status" value="1"/>
</dbReference>
<comment type="caution">
    <text evidence="10">The sequence shown here is derived from an EMBL/GenBank/DDBJ whole genome shotgun (WGS) entry which is preliminary data.</text>
</comment>
<evidence type="ECO:0000256" key="6">
    <source>
        <dbReference type="SAM" id="MobiDB-lite"/>
    </source>
</evidence>
<feature type="transmembrane region" description="Helical" evidence="7">
    <location>
        <begin position="240"/>
        <end position="263"/>
    </location>
</feature>
<dbReference type="EMBL" id="BLZA01000009">
    <property type="protein sequence ID" value="GHJ84769.1"/>
    <property type="molecule type" value="Genomic_DNA"/>
</dbReference>
<keyword evidence="3 7" id="KW-0812">Transmembrane</keyword>
<dbReference type="InterPro" id="IPR036837">
    <property type="entry name" value="Cation_efflux_CTD_sf"/>
</dbReference>
<evidence type="ECO:0000313" key="11">
    <source>
        <dbReference type="Proteomes" id="UP000620104"/>
    </source>
</evidence>
<feature type="transmembrane region" description="Helical" evidence="7">
    <location>
        <begin position="208"/>
        <end position="228"/>
    </location>
</feature>
<feature type="transmembrane region" description="Helical" evidence="7">
    <location>
        <begin position="283"/>
        <end position="301"/>
    </location>
</feature>
<evidence type="ECO:0000256" key="4">
    <source>
        <dbReference type="ARBA" id="ARBA00022989"/>
    </source>
</evidence>
<feature type="transmembrane region" description="Helical" evidence="7">
    <location>
        <begin position="160"/>
        <end position="182"/>
    </location>
</feature>
<proteinExistence type="predicted"/>
<name>A0A8H3TR56_9TREE</name>
<evidence type="ECO:0000313" key="10">
    <source>
        <dbReference type="EMBL" id="GHJ84769.1"/>
    </source>
</evidence>
<dbReference type="PANTHER" id="PTHR43840">
    <property type="entry name" value="MITOCHONDRIAL METAL TRANSPORTER 1-RELATED"/>
    <property type="match status" value="1"/>
</dbReference>